<reference evidence="1" key="1">
    <citation type="journal article" date="2020" name="Stud. Mycol.">
        <title>101 Dothideomycetes genomes: a test case for predicting lifestyles and emergence of pathogens.</title>
        <authorList>
            <person name="Haridas S."/>
            <person name="Albert R."/>
            <person name="Binder M."/>
            <person name="Bloem J."/>
            <person name="Labutti K."/>
            <person name="Salamov A."/>
            <person name="Andreopoulos B."/>
            <person name="Baker S."/>
            <person name="Barry K."/>
            <person name="Bills G."/>
            <person name="Bluhm B."/>
            <person name="Cannon C."/>
            <person name="Castanera R."/>
            <person name="Culley D."/>
            <person name="Daum C."/>
            <person name="Ezra D."/>
            <person name="Gonzalez J."/>
            <person name="Henrissat B."/>
            <person name="Kuo A."/>
            <person name="Liang C."/>
            <person name="Lipzen A."/>
            <person name="Lutzoni F."/>
            <person name="Magnuson J."/>
            <person name="Mondo S."/>
            <person name="Nolan M."/>
            <person name="Ohm R."/>
            <person name="Pangilinan J."/>
            <person name="Park H.-J."/>
            <person name="Ramirez L."/>
            <person name="Alfaro M."/>
            <person name="Sun H."/>
            <person name="Tritt A."/>
            <person name="Yoshinaga Y."/>
            <person name="Zwiers L.-H."/>
            <person name="Turgeon B."/>
            <person name="Goodwin S."/>
            <person name="Spatafora J."/>
            <person name="Crous P."/>
            <person name="Grigoriev I."/>
        </authorList>
    </citation>
    <scope>NUCLEOTIDE SEQUENCE</scope>
    <source>
        <strain evidence="1">ATCC 16933</strain>
    </source>
</reference>
<keyword evidence="2" id="KW-1185">Reference proteome</keyword>
<protein>
    <recommendedName>
        <fullName evidence="3">AA1-like domain-containing protein</fullName>
    </recommendedName>
</protein>
<dbReference type="Proteomes" id="UP000799766">
    <property type="component" value="Unassembled WGS sequence"/>
</dbReference>
<evidence type="ECO:0000313" key="2">
    <source>
        <dbReference type="Proteomes" id="UP000799766"/>
    </source>
</evidence>
<gene>
    <name evidence="1" type="ORF">BDY21DRAFT_359994</name>
</gene>
<dbReference type="EMBL" id="MU001670">
    <property type="protein sequence ID" value="KAF2461976.1"/>
    <property type="molecule type" value="Genomic_DNA"/>
</dbReference>
<evidence type="ECO:0008006" key="3">
    <source>
        <dbReference type="Google" id="ProtNLM"/>
    </source>
</evidence>
<name>A0A6A6PDD6_9PEZI</name>
<evidence type="ECO:0000313" key="1">
    <source>
        <dbReference type="EMBL" id="KAF2461976.1"/>
    </source>
</evidence>
<proteinExistence type="predicted"/>
<accession>A0A6A6PDD6</accession>
<sequence length="174" mass="19134">MRFPGYSIISIAALNSYASAAAMFNASHFDIYELNTQKSNNYSVDFVAHNPDVGAMGAKTTCSASWAVGGDYPSTYHVCADPAWTWKLSWFEDVTSFSLAVAHRWFDTTNTVFSASDPFYVRGIAYGDVNEDIFICDEENDGTTCTLVPNTQLAIPITQRISGSISYMNQVSEV</sequence>
<dbReference type="AlphaFoldDB" id="A0A6A6PDD6"/>
<organism evidence="1 2">
    <name type="scientific">Lineolata rhizophorae</name>
    <dbReference type="NCBI Taxonomy" id="578093"/>
    <lineage>
        <taxon>Eukaryota</taxon>
        <taxon>Fungi</taxon>
        <taxon>Dikarya</taxon>
        <taxon>Ascomycota</taxon>
        <taxon>Pezizomycotina</taxon>
        <taxon>Dothideomycetes</taxon>
        <taxon>Dothideomycetes incertae sedis</taxon>
        <taxon>Lineolatales</taxon>
        <taxon>Lineolataceae</taxon>
        <taxon>Lineolata</taxon>
    </lineage>
</organism>